<dbReference type="Proteomes" id="UP000824081">
    <property type="component" value="Unassembled WGS sequence"/>
</dbReference>
<dbReference type="GO" id="GO:0005524">
    <property type="term" value="F:ATP binding"/>
    <property type="evidence" value="ECO:0007669"/>
    <property type="project" value="UniProtKB-KW"/>
</dbReference>
<comment type="caution">
    <text evidence="3">The sequence shown here is derived from an EMBL/GenBank/DDBJ whole genome shotgun (WGS) entry which is preliminary data.</text>
</comment>
<feature type="binding site" evidence="2">
    <location>
        <begin position="7"/>
        <end position="20"/>
    </location>
    <ligand>
        <name>ATP</name>
        <dbReference type="ChEBI" id="CHEBI:30616"/>
    </ligand>
</feature>
<evidence type="ECO:0000313" key="4">
    <source>
        <dbReference type="Proteomes" id="UP000824081"/>
    </source>
</evidence>
<sequence>MKICAIICEYNPFHFGHLYHLREARRLTDCDAVLCIMSGNFVQRGEAALLDKYERAAHAVRAGADAVVELPSVFCTSSAEFFATGAVKLLSCVPGVTWLCFGAESGSAEDFLAAARALNDEPLSVSEEISRRMREGTGFVRARAEAWKNHLPDMPDLPNNILGTEYARAALRFFPELQLVPVPRTGSGYSDKVLNGKYSSATAVRAAFFRGERESLAEAVPAYVAESLARLSGYTDSDRLELLEKYALLNVSRQKLASVTDCKEGLENALKKAAKSNVRNIPAALTSRRYTTSRIRRILLQNLLGITECFVRECLNAPLYLRLLAIGNGREEILSALGNATVPLLAKTGDEKRLTGIAKECAEKDLFADEVFRLVKNLAPEKKRIFSGGPQTFA</sequence>
<reference evidence="3" key="2">
    <citation type="journal article" date="2021" name="PeerJ">
        <title>Extensive microbial diversity within the chicken gut microbiome revealed by metagenomics and culture.</title>
        <authorList>
            <person name="Gilroy R."/>
            <person name="Ravi A."/>
            <person name="Getino M."/>
            <person name="Pursley I."/>
            <person name="Horton D.L."/>
            <person name="Alikhan N.F."/>
            <person name="Baker D."/>
            <person name="Gharbi K."/>
            <person name="Hall N."/>
            <person name="Watson M."/>
            <person name="Adriaenssens E.M."/>
            <person name="Foster-Nyarko E."/>
            <person name="Jarju S."/>
            <person name="Secka A."/>
            <person name="Antonio M."/>
            <person name="Oren A."/>
            <person name="Chaudhuri R.R."/>
            <person name="La Ragione R."/>
            <person name="Hildebrand F."/>
            <person name="Pallen M.J."/>
        </authorList>
    </citation>
    <scope>NUCLEOTIDE SEQUENCE</scope>
    <source>
        <strain evidence="3">11687</strain>
    </source>
</reference>
<evidence type="ECO:0000313" key="3">
    <source>
        <dbReference type="EMBL" id="HIU59481.1"/>
    </source>
</evidence>
<dbReference type="Pfam" id="PF05636">
    <property type="entry name" value="HIGH_NTase1"/>
    <property type="match status" value="1"/>
</dbReference>
<comment type="function">
    <text evidence="2">Catalyzes the formation of N(4)-acetylcytidine (ac(4)C) at the wobble position of elongator tRNA(Met), using acetate and ATP as substrates. First activates an acetate ion to form acetyladenylate (Ac-AMP) and then transfers the acetyl group to tRNA to form ac(4)C34.</text>
</comment>
<evidence type="ECO:0000256" key="2">
    <source>
        <dbReference type="HAMAP-Rule" id="MF_01539"/>
    </source>
</evidence>
<keyword evidence="2" id="KW-0963">Cytoplasm</keyword>
<feature type="binding site" evidence="2">
    <location>
        <position position="102"/>
    </location>
    <ligand>
        <name>ATP</name>
        <dbReference type="ChEBI" id="CHEBI:30616"/>
    </ligand>
</feature>
<dbReference type="InterPro" id="IPR008513">
    <property type="entry name" value="tRNA(Met)_cyd_acetate_ligase"/>
</dbReference>
<dbReference type="EC" id="6.3.4.-" evidence="2"/>
<reference evidence="3" key="1">
    <citation type="submission" date="2020-10" db="EMBL/GenBank/DDBJ databases">
        <authorList>
            <person name="Gilroy R."/>
        </authorList>
    </citation>
    <scope>NUCLEOTIDE SEQUENCE</scope>
    <source>
        <strain evidence="3">11687</strain>
    </source>
</reference>
<keyword evidence="1 2" id="KW-0819">tRNA processing</keyword>
<dbReference type="AlphaFoldDB" id="A0A9D1SGN7"/>
<feature type="binding site" evidence="2">
    <location>
        <position position="159"/>
    </location>
    <ligand>
        <name>ATP</name>
        <dbReference type="ChEBI" id="CHEBI:30616"/>
    </ligand>
</feature>
<dbReference type="GO" id="GO:0000049">
    <property type="term" value="F:tRNA binding"/>
    <property type="evidence" value="ECO:0007669"/>
    <property type="project" value="UniProtKB-KW"/>
</dbReference>
<dbReference type="GO" id="GO:0006400">
    <property type="term" value="P:tRNA modification"/>
    <property type="evidence" value="ECO:0007669"/>
    <property type="project" value="UniProtKB-UniRule"/>
</dbReference>
<keyword evidence="2" id="KW-0067">ATP-binding</keyword>
<name>A0A9D1SGN7_9FIRM</name>
<dbReference type="GO" id="GO:0005737">
    <property type="term" value="C:cytoplasm"/>
    <property type="evidence" value="ECO:0007669"/>
    <property type="project" value="UniProtKB-SubCell"/>
</dbReference>
<comment type="catalytic activity">
    <reaction evidence="2">
        <text>cytidine(34) in elongator tRNA(Met) + acetate + ATP = N(4)-acetylcytidine(34) in elongator tRNA(Met) + AMP + diphosphate</text>
        <dbReference type="Rhea" id="RHEA:58144"/>
        <dbReference type="Rhea" id="RHEA-COMP:10693"/>
        <dbReference type="Rhea" id="RHEA-COMP:10694"/>
        <dbReference type="ChEBI" id="CHEBI:30089"/>
        <dbReference type="ChEBI" id="CHEBI:30616"/>
        <dbReference type="ChEBI" id="CHEBI:33019"/>
        <dbReference type="ChEBI" id="CHEBI:74900"/>
        <dbReference type="ChEBI" id="CHEBI:82748"/>
        <dbReference type="ChEBI" id="CHEBI:456215"/>
    </reaction>
</comment>
<dbReference type="InterPro" id="IPR014729">
    <property type="entry name" value="Rossmann-like_a/b/a_fold"/>
</dbReference>
<accession>A0A9D1SGN7</accession>
<evidence type="ECO:0000256" key="1">
    <source>
        <dbReference type="ARBA" id="ARBA00022694"/>
    </source>
</evidence>
<dbReference type="Gene3D" id="3.40.50.620">
    <property type="entry name" value="HUPs"/>
    <property type="match status" value="1"/>
</dbReference>
<keyword evidence="2" id="KW-0820">tRNA-binding</keyword>
<keyword evidence="2" id="KW-0436">Ligase</keyword>
<organism evidence="3 4">
    <name type="scientific">Candidatus Scatosoma pullistercoris</name>
    <dbReference type="NCBI Taxonomy" id="2840934"/>
    <lineage>
        <taxon>Bacteria</taxon>
        <taxon>Bacillati</taxon>
        <taxon>Bacillota</taxon>
        <taxon>Clostridia</taxon>
        <taxon>Candidatus Scatosoma</taxon>
    </lineage>
</organism>
<dbReference type="EMBL" id="DVMZ01000137">
    <property type="protein sequence ID" value="HIU59481.1"/>
    <property type="molecule type" value="Genomic_DNA"/>
</dbReference>
<dbReference type="GO" id="GO:0016879">
    <property type="term" value="F:ligase activity, forming carbon-nitrogen bonds"/>
    <property type="evidence" value="ECO:0007669"/>
    <property type="project" value="UniProtKB-UniRule"/>
</dbReference>
<dbReference type="SUPFAM" id="SSF52374">
    <property type="entry name" value="Nucleotidylyl transferase"/>
    <property type="match status" value="1"/>
</dbReference>
<dbReference type="PANTHER" id="PTHR37825">
    <property type="entry name" value="TRNA(MET) CYTIDINE ACETATE LIGASE"/>
    <property type="match status" value="1"/>
</dbReference>
<dbReference type="HAMAP" id="MF_01539">
    <property type="entry name" value="TmcAL"/>
    <property type="match status" value="1"/>
</dbReference>
<protein>
    <recommendedName>
        <fullName evidence="2">tRNA(Met) cytidine acetate ligase</fullName>
        <ecNumber evidence="2">6.3.4.-</ecNumber>
    </recommendedName>
</protein>
<proteinExistence type="inferred from homology"/>
<dbReference type="PANTHER" id="PTHR37825:SF1">
    <property type="entry name" value="TRNA(MET) CYTIDINE ACETATE LIGASE"/>
    <property type="match status" value="1"/>
</dbReference>
<comment type="caution">
    <text evidence="2">Lacks conserved residue(s) required for the propagation of feature annotation.</text>
</comment>
<gene>
    <name evidence="2" type="primary">tmcAL</name>
    <name evidence="3" type="ORF">IAC57_05190</name>
</gene>
<comment type="similarity">
    <text evidence="2">Belongs to the TmcAL family.</text>
</comment>
<keyword evidence="2" id="KW-0694">RNA-binding</keyword>
<feature type="binding site" evidence="2">
    <location>
        <position position="184"/>
    </location>
    <ligand>
        <name>ATP</name>
        <dbReference type="ChEBI" id="CHEBI:30616"/>
    </ligand>
</feature>
<keyword evidence="2" id="KW-0547">Nucleotide-binding</keyword>
<comment type="subcellular location">
    <subcellularLocation>
        <location evidence="2">Cytoplasm</location>
    </subcellularLocation>
</comment>